<dbReference type="SUPFAM" id="SSF51556">
    <property type="entry name" value="Metallo-dependent hydrolases"/>
    <property type="match status" value="1"/>
</dbReference>
<feature type="domain" description="Amidohydrolase-related" evidence="3">
    <location>
        <begin position="82"/>
        <end position="352"/>
    </location>
</feature>
<dbReference type="InParanoid" id="W0RFS1"/>
<sequence>MRRGRLTLLRLAAACAAACAPRAAPERAVPPADVRALPKVDVHAHYRTDHPDLVPALQAWNARAVLVNVTGGEPREIAHKWADFQALRGAHPDRFFVVATFDPFRIDEPDFAANVVAQLRADIAAGAKGVKVWKDIGMEVKDASARYVQIDDPRFQPIWDFLAARRIPVMAHIAEPLAAWQPLTESSPHFWYYSHNPQYHAYAHPEIPRHEAIIAARDRWLARNPTLTVVAMHLASLEYDVDEVARRLDAYPNLYVETAARINDLAMQPSEKVRAFMIRYQDRVMWGTDFGEGSVSRAGLETAFDQHWRYYASADTVTLGSRQSWHRTVRGLALPRVVLEKFAHRNAERVLALPAAGARP</sequence>
<evidence type="ECO:0000259" key="3">
    <source>
        <dbReference type="Pfam" id="PF04909"/>
    </source>
</evidence>
<dbReference type="InterPro" id="IPR032465">
    <property type="entry name" value="ACMSD"/>
</dbReference>
<evidence type="ECO:0000313" key="4">
    <source>
        <dbReference type="EMBL" id="AHG89272.1"/>
    </source>
</evidence>
<dbReference type="Gene3D" id="3.20.20.140">
    <property type="entry name" value="Metal-dependent hydrolases"/>
    <property type="match status" value="1"/>
</dbReference>
<dbReference type="PANTHER" id="PTHR21240">
    <property type="entry name" value="2-AMINO-3-CARBOXYLMUCONATE-6-SEMIALDEHYDE DECARBOXYLASE"/>
    <property type="match status" value="1"/>
</dbReference>
<name>W0RFS1_9BACT</name>
<dbReference type="GO" id="GO:0019748">
    <property type="term" value="P:secondary metabolic process"/>
    <property type="evidence" value="ECO:0007669"/>
    <property type="project" value="TreeGrafter"/>
</dbReference>
<proteinExistence type="predicted"/>
<feature type="chain" id="PRO_5004794097" evidence="2">
    <location>
        <begin position="24"/>
        <end position="360"/>
    </location>
</feature>
<dbReference type="AlphaFoldDB" id="W0RFS1"/>
<dbReference type="GO" id="GO:0016787">
    <property type="term" value="F:hydrolase activity"/>
    <property type="evidence" value="ECO:0007669"/>
    <property type="project" value="UniProtKB-KW"/>
</dbReference>
<protein>
    <submittedName>
        <fullName evidence="4">Amidohydrolase 2</fullName>
    </submittedName>
</protein>
<dbReference type="GO" id="GO:0016831">
    <property type="term" value="F:carboxy-lyase activity"/>
    <property type="evidence" value="ECO:0007669"/>
    <property type="project" value="InterPro"/>
</dbReference>
<dbReference type="Proteomes" id="UP000019151">
    <property type="component" value="Chromosome"/>
</dbReference>
<keyword evidence="4" id="KW-0378">Hydrolase</keyword>
<dbReference type="InterPro" id="IPR006680">
    <property type="entry name" value="Amidohydro-rel"/>
</dbReference>
<evidence type="ECO:0000256" key="1">
    <source>
        <dbReference type="ARBA" id="ARBA00023239"/>
    </source>
</evidence>
<dbReference type="Pfam" id="PF04909">
    <property type="entry name" value="Amidohydro_2"/>
    <property type="match status" value="1"/>
</dbReference>
<feature type="signal peptide" evidence="2">
    <location>
        <begin position="1"/>
        <end position="23"/>
    </location>
</feature>
<dbReference type="KEGG" id="gba:J421_1735"/>
<reference evidence="4 5" key="1">
    <citation type="journal article" date="2014" name="Genome Announc.">
        <title>Genome Sequence and Methylome of Soil Bacterium Gemmatirosa kalamazoonensis KBS708T, a Member of the Rarely Cultivated Gemmatimonadetes Phylum.</title>
        <authorList>
            <person name="Debruyn J.M."/>
            <person name="Radosevich M."/>
            <person name="Wommack K.E."/>
            <person name="Polson S.W."/>
            <person name="Hauser L.J."/>
            <person name="Fawaz M.N."/>
            <person name="Korlach J."/>
            <person name="Tsai Y.C."/>
        </authorList>
    </citation>
    <scope>NUCLEOTIDE SEQUENCE [LARGE SCALE GENOMIC DNA]</scope>
    <source>
        <strain evidence="4 5">KBS708</strain>
    </source>
</reference>
<evidence type="ECO:0000313" key="5">
    <source>
        <dbReference type="Proteomes" id="UP000019151"/>
    </source>
</evidence>
<dbReference type="HOGENOM" id="CLU_039043_0_0_0"/>
<dbReference type="PANTHER" id="PTHR21240:SF28">
    <property type="entry name" value="ISO-OROTATE DECARBOXYLASE (EUROFUNG)"/>
    <property type="match status" value="1"/>
</dbReference>
<evidence type="ECO:0000256" key="2">
    <source>
        <dbReference type="SAM" id="SignalP"/>
    </source>
</evidence>
<dbReference type="eggNOG" id="COG2159">
    <property type="taxonomic scope" value="Bacteria"/>
</dbReference>
<dbReference type="InterPro" id="IPR032466">
    <property type="entry name" value="Metal_Hydrolase"/>
</dbReference>
<dbReference type="EMBL" id="CP007128">
    <property type="protein sequence ID" value="AHG89272.1"/>
    <property type="molecule type" value="Genomic_DNA"/>
</dbReference>
<dbReference type="STRING" id="861299.J421_1735"/>
<keyword evidence="5" id="KW-1185">Reference proteome</keyword>
<dbReference type="GO" id="GO:0005737">
    <property type="term" value="C:cytoplasm"/>
    <property type="evidence" value="ECO:0007669"/>
    <property type="project" value="TreeGrafter"/>
</dbReference>
<keyword evidence="1" id="KW-0456">Lyase</keyword>
<accession>W0RFS1</accession>
<organism evidence="4 5">
    <name type="scientific">Gemmatirosa kalamazoonensis</name>
    <dbReference type="NCBI Taxonomy" id="861299"/>
    <lineage>
        <taxon>Bacteria</taxon>
        <taxon>Pseudomonadati</taxon>
        <taxon>Gemmatimonadota</taxon>
        <taxon>Gemmatimonadia</taxon>
        <taxon>Gemmatimonadales</taxon>
        <taxon>Gemmatimonadaceae</taxon>
        <taxon>Gemmatirosa</taxon>
    </lineage>
</organism>
<gene>
    <name evidence="4" type="ORF">J421_1735</name>
</gene>
<dbReference type="RefSeq" id="WP_025410779.1">
    <property type="nucleotide sequence ID" value="NZ_CP007128.1"/>
</dbReference>
<dbReference type="OrthoDB" id="644687at2"/>
<keyword evidence="2" id="KW-0732">Signal</keyword>